<gene>
    <name evidence="5" type="ORF">B4915_10195</name>
</gene>
<dbReference type="InterPro" id="IPR041474">
    <property type="entry name" value="NicS_C"/>
</dbReference>
<evidence type="ECO:0000313" key="5">
    <source>
        <dbReference type="EMBL" id="PRI11214.1"/>
    </source>
</evidence>
<dbReference type="Gene3D" id="1.10.357.10">
    <property type="entry name" value="Tetracycline Repressor, domain 2"/>
    <property type="match status" value="1"/>
</dbReference>
<feature type="DNA-binding region" description="H-T-H motif" evidence="2">
    <location>
        <begin position="56"/>
        <end position="75"/>
    </location>
</feature>
<reference evidence="5 6" key="1">
    <citation type="journal article" date="2017" name="New Microbes New Infect">
        <title>Genome sequence of 'Leucobacter massiliensis' sp. nov. isolated from human pharynx after travel to the 2014 Hajj.</title>
        <authorList>
            <person name="Leangapichart T."/>
            <person name="Gautret P."/>
            <person name="Nguyen T.T."/>
            <person name="Armstrong N."/>
            <person name="Rolain J.M."/>
        </authorList>
    </citation>
    <scope>NUCLEOTIDE SEQUENCE [LARGE SCALE GENOMIC DNA]</scope>
    <source>
        <strain evidence="5 6">122RC15</strain>
    </source>
</reference>
<dbReference type="InterPro" id="IPR050109">
    <property type="entry name" value="HTH-type_TetR-like_transc_reg"/>
</dbReference>
<dbReference type="GO" id="GO:0003677">
    <property type="term" value="F:DNA binding"/>
    <property type="evidence" value="ECO:0007669"/>
    <property type="project" value="UniProtKB-UniRule"/>
</dbReference>
<evidence type="ECO:0000256" key="2">
    <source>
        <dbReference type="PROSITE-ProRule" id="PRU00335"/>
    </source>
</evidence>
<dbReference type="InterPro" id="IPR009057">
    <property type="entry name" value="Homeodomain-like_sf"/>
</dbReference>
<protein>
    <submittedName>
        <fullName evidence="5">TetR family transcriptional regulator</fullName>
    </submittedName>
</protein>
<dbReference type="OrthoDB" id="4726108at2"/>
<evidence type="ECO:0000256" key="3">
    <source>
        <dbReference type="SAM" id="MobiDB-lite"/>
    </source>
</evidence>
<dbReference type="EMBL" id="MWZD01000017">
    <property type="protein sequence ID" value="PRI11214.1"/>
    <property type="molecule type" value="Genomic_DNA"/>
</dbReference>
<dbReference type="PANTHER" id="PTHR30328:SF54">
    <property type="entry name" value="HTH-TYPE TRANSCRIPTIONAL REPRESSOR SCO4008"/>
    <property type="match status" value="1"/>
</dbReference>
<organism evidence="5 6">
    <name type="scientific">Leucobacter massiliensis</name>
    <dbReference type="NCBI Taxonomy" id="1686285"/>
    <lineage>
        <taxon>Bacteria</taxon>
        <taxon>Bacillati</taxon>
        <taxon>Actinomycetota</taxon>
        <taxon>Actinomycetes</taxon>
        <taxon>Micrococcales</taxon>
        <taxon>Microbacteriaceae</taxon>
        <taxon>Leucobacter</taxon>
    </lineage>
</organism>
<dbReference type="AlphaFoldDB" id="A0A2S9QNQ5"/>
<evidence type="ECO:0000259" key="4">
    <source>
        <dbReference type="PROSITE" id="PS50977"/>
    </source>
</evidence>
<accession>A0A2S9QNQ5</accession>
<dbReference type="InterPro" id="IPR001647">
    <property type="entry name" value="HTH_TetR"/>
</dbReference>
<proteinExistence type="predicted"/>
<keyword evidence="1 2" id="KW-0238">DNA-binding</keyword>
<evidence type="ECO:0000256" key="1">
    <source>
        <dbReference type="ARBA" id="ARBA00023125"/>
    </source>
</evidence>
<dbReference type="SUPFAM" id="SSF48498">
    <property type="entry name" value="Tetracyclin repressor-like, C-terminal domain"/>
    <property type="match status" value="1"/>
</dbReference>
<dbReference type="InterPro" id="IPR036271">
    <property type="entry name" value="Tet_transcr_reg_TetR-rel_C_sf"/>
</dbReference>
<dbReference type="Proteomes" id="UP000238650">
    <property type="component" value="Unassembled WGS sequence"/>
</dbReference>
<comment type="caution">
    <text evidence="5">The sequence shown here is derived from an EMBL/GenBank/DDBJ whole genome shotgun (WGS) entry which is preliminary data.</text>
</comment>
<evidence type="ECO:0000313" key="6">
    <source>
        <dbReference type="Proteomes" id="UP000238650"/>
    </source>
</evidence>
<dbReference type="Pfam" id="PF17938">
    <property type="entry name" value="TetR_C_29"/>
    <property type="match status" value="1"/>
</dbReference>
<name>A0A2S9QNQ5_9MICO</name>
<dbReference type="GO" id="GO:0006355">
    <property type="term" value="P:regulation of DNA-templated transcription"/>
    <property type="evidence" value="ECO:0007669"/>
    <property type="project" value="UniProtKB-ARBA"/>
</dbReference>
<dbReference type="PANTHER" id="PTHR30328">
    <property type="entry name" value="TRANSCRIPTIONAL REPRESSOR"/>
    <property type="match status" value="1"/>
</dbReference>
<sequence length="236" mass="26527">MPPCASRPSGAERRAVGHNGGVSHGTERQRDAERTRAELLAEATRAFAESGYSGTRVDEIAERTRTTKRMIYYYFGSKEGLYLAVLEAAYRGIRDAERELEVGALSPVEAVRRIAEITFDHHLAHSDFIRLVAVENIHHGRFIRQIPSIREANQPALGLLEEVLERGREQGVFAAGIEPLEVHLLISSYCVFQVANQHTFGYIFGVEFEEPQRRERLRRMIGDVVVAWLSAPRTAG</sequence>
<dbReference type="PRINTS" id="PR00455">
    <property type="entry name" value="HTHTETR"/>
</dbReference>
<feature type="domain" description="HTH tetR-type" evidence="4">
    <location>
        <begin position="33"/>
        <end position="93"/>
    </location>
</feature>
<dbReference type="SUPFAM" id="SSF46689">
    <property type="entry name" value="Homeodomain-like"/>
    <property type="match status" value="1"/>
</dbReference>
<keyword evidence="6" id="KW-1185">Reference proteome</keyword>
<dbReference type="Pfam" id="PF00440">
    <property type="entry name" value="TetR_N"/>
    <property type="match status" value="1"/>
</dbReference>
<feature type="region of interest" description="Disordered" evidence="3">
    <location>
        <begin position="1"/>
        <end position="33"/>
    </location>
</feature>
<dbReference type="PROSITE" id="PS50977">
    <property type="entry name" value="HTH_TETR_2"/>
    <property type="match status" value="1"/>
</dbReference>